<feature type="region of interest" description="Disordered" evidence="5">
    <location>
        <begin position="260"/>
        <end position="280"/>
    </location>
</feature>
<evidence type="ECO:0000256" key="4">
    <source>
        <dbReference type="PROSITE-ProRule" id="PRU00276"/>
    </source>
</evidence>
<dbReference type="GO" id="GO:0046872">
    <property type="term" value="F:metal ion binding"/>
    <property type="evidence" value="ECO:0007669"/>
    <property type="project" value="UniProtKB-KW"/>
</dbReference>
<keyword evidence="4" id="KW-0862">Zinc</keyword>
<evidence type="ECO:0000259" key="9">
    <source>
        <dbReference type="PROSITE" id="PS50215"/>
    </source>
</evidence>
<dbReference type="PROSITE" id="PS50215">
    <property type="entry name" value="ADAM_MEPRO"/>
    <property type="match status" value="1"/>
</dbReference>
<evidence type="ECO:0000256" key="3">
    <source>
        <dbReference type="ARBA" id="ARBA00022685"/>
    </source>
</evidence>
<dbReference type="Pfam" id="PF13574">
    <property type="entry name" value="Reprolysin_2"/>
    <property type="match status" value="1"/>
</dbReference>
<dbReference type="EC" id="3.4.24.81" evidence="2"/>
<dbReference type="InterPro" id="IPR001590">
    <property type="entry name" value="Peptidase_M12B"/>
</dbReference>
<dbReference type="SUPFAM" id="SSF57552">
    <property type="entry name" value="Blood coagulation inhibitor (disintegrin)"/>
    <property type="match status" value="1"/>
</dbReference>
<dbReference type="EMBL" id="GDIP01238014">
    <property type="protein sequence ID" value="JAI85387.1"/>
    <property type="molecule type" value="Transcribed_RNA"/>
</dbReference>
<dbReference type="GO" id="GO:0005886">
    <property type="term" value="C:plasma membrane"/>
    <property type="evidence" value="ECO:0007669"/>
    <property type="project" value="TreeGrafter"/>
</dbReference>
<keyword evidence="3" id="KW-0165">Cleavage on pair of basic residues</keyword>
<feature type="signal peptide" evidence="7">
    <location>
        <begin position="1"/>
        <end position="19"/>
    </location>
</feature>
<evidence type="ECO:0000256" key="1">
    <source>
        <dbReference type="ARBA" id="ARBA00001809"/>
    </source>
</evidence>
<dbReference type="EMBL" id="GDIP01227008">
    <property type="protein sequence ID" value="JAI96393.1"/>
    <property type="molecule type" value="Transcribed_RNA"/>
</dbReference>
<proteinExistence type="predicted"/>
<protein>
    <recommendedName>
        <fullName evidence="2">ADAM10 endopeptidase</fullName>
        <ecNumber evidence="2">3.4.24.81</ecNumber>
    </recommendedName>
</protein>
<keyword evidence="6" id="KW-0472">Membrane</keyword>
<keyword evidence="10" id="KW-0401">Integrin</keyword>
<comment type="catalytic activity">
    <reaction evidence="1">
        <text>Endopeptidase of broad specificity.</text>
        <dbReference type="EC" id="3.4.24.81"/>
    </reaction>
</comment>
<dbReference type="GO" id="GO:0007219">
    <property type="term" value="P:Notch signaling pathway"/>
    <property type="evidence" value="ECO:0007669"/>
    <property type="project" value="TreeGrafter"/>
</dbReference>
<dbReference type="GO" id="GO:0007229">
    <property type="term" value="P:integrin-mediated signaling pathway"/>
    <property type="evidence" value="ECO:0007669"/>
    <property type="project" value="UniProtKB-KW"/>
</dbReference>
<keyword evidence="7" id="KW-0732">Signal</keyword>
<dbReference type="Gene3D" id="3.40.390.10">
    <property type="entry name" value="Collagenase (Catalytic Domain)"/>
    <property type="match status" value="1"/>
</dbReference>
<dbReference type="AlphaFoldDB" id="A0A0P4XQ18"/>
<feature type="binding site" evidence="4">
    <location>
        <position position="476"/>
    </location>
    <ligand>
        <name>Zn(2+)</name>
        <dbReference type="ChEBI" id="CHEBI:29105"/>
        <note>catalytic</note>
    </ligand>
</feature>
<feature type="region of interest" description="Disordered" evidence="5">
    <location>
        <begin position="822"/>
        <end position="864"/>
    </location>
</feature>
<evidence type="ECO:0000256" key="5">
    <source>
        <dbReference type="SAM" id="MobiDB-lite"/>
    </source>
</evidence>
<feature type="binding site" evidence="4">
    <location>
        <position position="472"/>
    </location>
    <ligand>
        <name>Zn(2+)</name>
        <dbReference type="ChEBI" id="CHEBI:29105"/>
        <note>catalytic</note>
    </ligand>
</feature>
<evidence type="ECO:0000259" key="8">
    <source>
        <dbReference type="PROSITE" id="PS50214"/>
    </source>
</evidence>
<dbReference type="PROSITE" id="PS50214">
    <property type="entry name" value="DISINTEGRIN_2"/>
    <property type="match status" value="1"/>
</dbReference>
<dbReference type="OrthoDB" id="2149267at2759"/>
<dbReference type="InterPro" id="IPR001762">
    <property type="entry name" value="Disintegrin_dom"/>
</dbReference>
<reference evidence="10" key="2">
    <citation type="submission" date="2015-10" db="EMBL/GenBank/DDBJ databases">
        <authorList>
            <person name="Gilbert D.G."/>
        </authorList>
    </citation>
    <scope>NUCLEOTIDE SEQUENCE</scope>
</reference>
<dbReference type="SMART" id="SM00050">
    <property type="entry name" value="DISIN"/>
    <property type="match status" value="1"/>
</dbReference>
<evidence type="ECO:0000256" key="2">
    <source>
        <dbReference type="ARBA" id="ARBA00012332"/>
    </source>
</evidence>
<keyword evidence="6" id="KW-0812">Transmembrane</keyword>
<feature type="domain" description="Peptidase M12B" evidence="9">
    <location>
        <begin position="286"/>
        <end position="526"/>
    </location>
</feature>
<comment type="caution">
    <text evidence="4">Lacks conserved residue(s) required for the propagation of feature annotation.</text>
</comment>
<feature type="chain" id="PRO_5013461610" description="ADAM10 endopeptidase" evidence="7">
    <location>
        <begin position="20"/>
        <end position="931"/>
    </location>
</feature>
<dbReference type="GO" id="GO:0006509">
    <property type="term" value="P:membrane protein ectodomain proteolysis"/>
    <property type="evidence" value="ECO:0007669"/>
    <property type="project" value="TreeGrafter"/>
</dbReference>
<evidence type="ECO:0000313" key="10">
    <source>
        <dbReference type="EMBL" id="JAI85387.1"/>
    </source>
</evidence>
<dbReference type="SUPFAM" id="SSF55486">
    <property type="entry name" value="Metalloproteases ('zincins'), catalytic domain"/>
    <property type="match status" value="1"/>
</dbReference>
<name>A0A0P4XQ18_9CRUS</name>
<organism evidence="10">
    <name type="scientific">Daphnia magna</name>
    <dbReference type="NCBI Taxonomy" id="35525"/>
    <lineage>
        <taxon>Eukaryota</taxon>
        <taxon>Metazoa</taxon>
        <taxon>Ecdysozoa</taxon>
        <taxon>Arthropoda</taxon>
        <taxon>Crustacea</taxon>
        <taxon>Branchiopoda</taxon>
        <taxon>Diplostraca</taxon>
        <taxon>Cladocera</taxon>
        <taxon>Anomopoda</taxon>
        <taxon>Daphniidae</taxon>
        <taxon>Daphnia</taxon>
    </lineage>
</organism>
<feature type="transmembrane region" description="Helical" evidence="6">
    <location>
        <begin position="773"/>
        <end position="796"/>
    </location>
</feature>
<dbReference type="Gene3D" id="4.10.70.10">
    <property type="entry name" value="Disintegrin domain"/>
    <property type="match status" value="1"/>
</dbReference>
<feature type="binding site" evidence="4">
    <location>
        <position position="482"/>
    </location>
    <ligand>
        <name>Zn(2+)</name>
        <dbReference type="ChEBI" id="CHEBI:29105"/>
        <note>catalytic</note>
    </ligand>
</feature>
<feature type="transmembrane region" description="Helical" evidence="6">
    <location>
        <begin position="873"/>
        <end position="891"/>
    </location>
</feature>
<dbReference type="InterPro" id="IPR036436">
    <property type="entry name" value="Disintegrin_dom_sf"/>
</dbReference>
<dbReference type="GO" id="GO:0004222">
    <property type="term" value="F:metalloendopeptidase activity"/>
    <property type="evidence" value="ECO:0007669"/>
    <property type="project" value="InterPro"/>
</dbReference>
<evidence type="ECO:0000256" key="6">
    <source>
        <dbReference type="SAM" id="Phobius"/>
    </source>
</evidence>
<dbReference type="Pfam" id="PF00200">
    <property type="entry name" value="Disintegrin"/>
    <property type="match status" value="1"/>
</dbReference>
<dbReference type="PANTHER" id="PTHR45702:SF2">
    <property type="entry name" value="KUZBANIAN, ISOFORM A"/>
    <property type="match status" value="1"/>
</dbReference>
<reference evidence="10" key="1">
    <citation type="submission" date="2015-10" db="EMBL/GenBank/DDBJ databases">
        <title>Daphnia magna gene sets from two clonal populations assembled and annotated with EvidentialGene.</title>
        <authorList>
            <person name="Gilbert D."/>
            <person name="Podicheti R."/>
            <person name="Orsini L."/>
            <person name="Colbourne J."/>
            <person name="Pfrender M."/>
        </authorList>
    </citation>
    <scope>NUCLEOTIDE SEQUENCE</scope>
</reference>
<feature type="domain" description="Disintegrin" evidence="8">
    <location>
        <begin position="543"/>
        <end position="648"/>
    </location>
</feature>
<dbReference type="Pfam" id="PF21299">
    <property type="entry name" value="ADAM10_Cys-rich"/>
    <property type="match status" value="1"/>
</dbReference>
<dbReference type="InterPro" id="IPR051489">
    <property type="entry name" value="ADAM_Metalloproteinase"/>
</dbReference>
<dbReference type="PANTHER" id="PTHR45702">
    <property type="entry name" value="ADAM10/ADAM17 METALLOPEPTIDASE FAMILY MEMBER"/>
    <property type="match status" value="1"/>
</dbReference>
<accession>A0A0P4XQ18</accession>
<dbReference type="InterPro" id="IPR024079">
    <property type="entry name" value="MetalloPept_cat_dom_sf"/>
</dbReference>
<dbReference type="InterPro" id="IPR049038">
    <property type="entry name" value="ADAM10_Cys-rich"/>
</dbReference>
<keyword evidence="6" id="KW-1133">Transmembrane helix</keyword>
<sequence>MRFLVLLVCIHLVIQLAISTGTKTGNRLNEYVLHYETLDYDADAVAAQHSRNRRSVVGGEEESYLRLHFRSHGKPFRLKLKRDTSSFSSDVQFVSHKGHPLDVDTSHLYEGHLQGEPKSMVYGSIIDGIFDGKIHSQDGVFYVEKATKYFPDNSTTAKFHRRNPFHSIIYKEAHVVDPYEQHRTGHVGGCGVTDEVAAWMDDIQHGATDEEKEDEKTNEINTKDRIVELEESLHKRDHQNGWKTAHPRSSAWWYKYSHQANQPDADPSDGGRRDRRSTVKNNVSRTTCSLFIQTDPLLWRHFYEAEKRNADNTRKEITSLIAQHVKAVNAIYMETKFDGKFPHRMTRFEVQRIKIDDDEACQPNYIGEENKFCLPNIDVSNFLNLHSQGNHEDFCLAYVFTYRDFTGGTLGLAWVASPSGASGGICERYKVYTENMSGYPRTTKRSLNTGIITFVNYNSRVPPKVSQLTLAHEIGHNFGSPHDYPSHCRPGGQNGNYIMFASATSGERPNNSRFSNCSVGNISSVLDAIEEGKKKNCFTDWKGAFCGNKIVEDGEECDCGYDDEECEEKCCYPRVVSEPDRALNPAAQGCKRRPRTQCSPSQGQCCDRSCNFVPVTSHQQCKEDGECNGKAFCNGLSAKCPPPPNNPDGTECNGNTQVCQSGECSGSICSKFGMKECFLTSNVIDDKRKLCELACQIGNDNTTCKGTSELSSITKLPIGISLRPGSPCDNYQGYCDVFLKCRAVDAEGPLARLKNLLFNRETLLTIAQWITEYWWAVLLMGVAFVLFMGVFIKCCAVHTPSSNPKKQPALSITHTLRHPYSTLRRKRHQHPQQQQQQQHANPSAPYIAAPNPAAGSHGEPRNQYNRPKGSNPFFLFIYSFLCFCLFFTNLFDSNIVCINHQAVQQVDGVIEPNHLRMLTQGAKGAGPMLTK</sequence>
<evidence type="ECO:0000256" key="7">
    <source>
        <dbReference type="SAM" id="SignalP"/>
    </source>
</evidence>
<feature type="active site" evidence="4">
    <location>
        <position position="473"/>
    </location>
</feature>
<keyword evidence="4" id="KW-0479">Metal-binding</keyword>